<reference evidence="1" key="1">
    <citation type="submission" date="2013-12" db="EMBL/GenBank/DDBJ databases">
        <authorList>
            <person name="Aslett M."/>
        </authorList>
    </citation>
    <scope>NUCLEOTIDE SEQUENCE [LARGE SCALE GENOMIC DNA]</scope>
    <source>
        <strain evidence="1">Lindley</strain>
    </source>
</reference>
<keyword evidence="1" id="KW-1185">Reference proteome</keyword>
<dbReference type="WBParaSite" id="GPLIN_000801800">
    <property type="protein sequence ID" value="GPLIN_000801800"/>
    <property type="gene ID" value="GPLIN_000801800"/>
</dbReference>
<evidence type="ECO:0000313" key="2">
    <source>
        <dbReference type="WBParaSite" id="GPLIN_000801800"/>
    </source>
</evidence>
<organism evidence="1 2">
    <name type="scientific">Globodera pallida</name>
    <name type="common">Potato cyst nematode worm</name>
    <name type="synonym">Heterodera pallida</name>
    <dbReference type="NCBI Taxonomy" id="36090"/>
    <lineage>
        <taxon>Eukaryota</taxon>
        <taxon>Metazoa</taxon>
        <taxon>Ecdysozoa</taxon>
        <taxon>Nematoda</taxon>
        <taxon>Chromadorea</taxon>
        <taxon>Rhabditida</taxon>
        <taxon>Tylenchina</taxon>
        <taxon>Tylenchomorpha</taxon>
        <taxon>Tylenchoidea</taxon>
        <taxon>Heteroderidae</taxon>
        <taxon>Heteroderinae</taxon>
        <taxon>Globodera</taxon>
    </lineage>
</organism>
<name>A0A183C573_GLOPA</name>
<evidence type="ECO:0000313" key="1">
    <source>
        <dbReference type="Proteomes" id="UP000050741"/>
    </source>
</evidence>
<sequence length="87" mass="10025">MAWSCRAAAQFSVVSCIKSGECLLKRGELDSFEIYTANHEKILKEMTREDFAVSWENYMDNCSEITKMGAEAMEELSERHDELSYTE</sequence>
<dbReference type="Proteomes" id="UP000050741">
    <property type="component" value="Unassembled WGS sequence"/>
</dbReference>
<protein>
    <submittedName>
        <fullName evidence="2">Gla domain-containing protein</fullName>
    </submittedName>
</protein>
<reference evidence="2" key="3">
    <citation type="submission" date="2016-06" db="UniProtKB">
        <authorList>
            <consortium name="WormBaseParasite"/>
        </authorList>
    </citation>
    <scope>IDENTIFICATION</scope>
</reference>
<reference evidence="1" key="2">
    <citation type="submission" date="2014-05" db="EMBL/GenBank/DDBJ databases">
        <title>The genome and life-stage specific transcriptomes of Globodera pallida elucidate key aspects of plant parasitism by a cyst nematode.</title>
        <authorList>
            <person name="Cotton J.A."/>
            <person name="Lilley C.J."/>
            <person name="Jones L.M."/>
            <person name="Kikuchi T."/>
            <person name="Reid A.J."/>
            <person name="Thorpe P."/>
            <person name="Tsai I.J."/>
            <person name="Beasley H."/>
            <person name="Blok V."/>
            <person name="Cock P.J.A."/>
            <person name="Van den Akker S.E."/>
            <person name="Holroyd N."/>
            <person name="Hunt M."/>
            <person name="Mantelin S."/>
            <person name="Naghra H."/>
            <person name="Pain A."/>
            <person name="Palomares-Rius J.E."/>
            <person name="Zarowiecki M."/>
            <person name="Berriman M."/>
            <person name="Jones J.T."/>
            <person name="Urwin P.E."/>
        </authorList>
    </citation>
    <scope>NUCLEOTIDE SEQUENCE [LARGE SCALE GENOMIC DNA]</scope>
    <source>
        <strain evidence="1">Lindley</strain>
    </source>
</reference>
<accession>A0A183C573</accession>
<dbReference type="AlphaFoldDB" id="A0A183C573"/>
<proteinExistence type="predicted"/>